<organism evidence="10 11">
    <name type="scientific">Candidatus Rhodoblastus alkanivorans</name>
    <dbReference type="NCBI Taxonomy" id="2954117"/>
    <lineage>
        <taxon>Bacteria</taxon>
        <taxon>Pseudomonadati</taxon>
        <taxon>Pseudomonadota</taxon>
        <taxon>Alphaproteobacteria</taxon>
        <taxon>Hyphomicrobiales</taxon>
        <taxon>Rhodoblastaceae</taxon>
        <taxon>Rhodoblastus</taxon>
    </lineage>
</organism>
<comment type="subcellular location">
    <subcellularLocation>
        <location evidence="1">Membrane</location>
        <topology evidence="1">Multi-pass membrane protein</topology>
    </subcellularLocation>
</comment>
<proteinExistence type="predicted"/>
<feature type="chain" id="PRO_5045802401" evidence="6">
    <location>
        <begin position="20"/>
        <end position="449"/>
    </location>
</feature>
<evidence type="ECO:0000256" key="3">
    <source>
        <dbReference type="ARBA" id="ARBA00022989"/>
    </source>
</evidence>
<dbReference type="InterPro" id="IPR056739">
    <property type="entry name" value="NfeD_membrane"/>
</dbReference>
<keyword evidence="6" id="KW-0732">Signal</keyword>
<dbReference type="RefSeq" id="WP_243065292.1">
    <property type="nucleotide sequence ID" value="NZ_JAIVFK010000008.1"/>
</dbReference>
<protein>
    <submittedName>
        <fullName evidence="10">Nodulation protein NfeD</fullName>
    </submittedName>
</protein>
<dbReference type="PANTHER" id="PTHR33507">
    <property type="entry name" value="INNER MEMBRANE PROTEIN YBBJ"/>
    <property type="match status" value="1"/>
</dbReference>
<sequence length="449" mass="46542">MTRKFFILFAAALALAANARSAPAPVEGGAVQLGVEGPIGPATAEYVRDGLREAARRNAAAVVLTLDTPGGLQSSMRDIIRGILQSPVPVISFVSPIGARAASAGTYIVYASHLAAMAPSTHLGAATPVELGSIFSGNEGADKGKEKPVADAAATKAVNDAAAYIKSLAELRGRNVDWAEQAVRRAATLTASEALRLGVVELSARDVPELLREADGRVVRVGDRDFKLHTAGAIVTKIEPDWRANLLSTISNPTIAYLLLLVGFYGLFFEFISPGGVAPGVIGGVALMVGLYGLNFLPISFAGAGLLLLGLAFMTAEAFVPSFGALGVGGVVAFALGSLLLIHGDAPGFRLPLGVIGAATAVSAAFILVALSAIWRAQRRRVATGDPGLLGDIGEVLAWRDFEGEIRVHGERWRARAATVLAPGQCVSVVERRGLTLLVEAERPSSNGS</sequence>
<keyword evidence="4 5" id="KW-0472">Membrane</keyword>
<dbReference type="InterPro" id="IPR002810">
    <property type="entry name" value="NfeD-like_C"/>
</dbReference>
<keyword evidence="3 5" id="KW-1133">Transmembrane helix</keyword>
<keyword evidence="2 5" id="KW-0812">Transmembrane</keyword>
<evidence type="ECO:0000256" key="6">
    <source>
        <dbReference type="SAM" id="SignalP"/>
    </source>
</evidence>
<reference evidence="10" key="1">
    <citation type="journal article" date="2022" name="ISME J.">
        <title>Identification of active gaseous-alkane degraders at natural gas seeps.</title>
        <authorList>
            <person name="Farhan Ul Haque M."/>
            <person name="Hernandez M."/>
            <person name="Crombie A.T."/>
            <person name="Murrell J.C."/>
        </authorList>
    </citation>
    <scope>NUCLEOTIDE SEQUENCE</scope>
    <source>
        <strain evidence="10">PC2</strain>
    </source>
</reference>
<dbReference type="SUPFAM" id="SSF52096">
    <property type="entry name" value="ClpP/crotonase"/>
    <property type="match status" value="1"/>
</dbReference>
<evidence type="ECO:0000313" key="10">
    <source>
        <dbReference type="EMBL" id="MCI4681211.1"/>
    </source>
</evidence>
<dbReference type="CDD" id="cd07020">
    <property type="entry name" value="Clp_protease_NfeD_1"/>
    <property type="match status" value="1"/>
</dbReference>
<comment type="caution">
    <text evidence="10">The sequence shown here is derived from an EMBL/GenBank/DDBJ whole genome shotgun (WGS) entry which is preliminary data.</text>
</comment>
<feature type="domain" description="NfeD integral membrane" evidence="8">
    <location>
        <begin position="254"/>
        <end position="369"/>
    </location>
</feature>
<dbReference type="InterPro" id="IPR012340">
    <property type="entry name" value="NA-bd_OB-fold"/>
</dbReference>
<evidence type="ECO:0000256" key="2">
    <source>
        <dbReference type="ARBA" id="ARBA00022692"/>
    </source>
</evidence>
<dbReference type="Pfam" id="PF24961">
    <property type="entry name" value="NfeD_membrane"/>
    <property type="match status" value="1"/>
</dbReference>
<feature type="transmembrane region" description="Helical" evidence="5">
    <location>
        <begin position="285"/>
        <end position="313"/>
    </location>
</feature>
<feature type="transmembrane region" description="Helical" evidence="5">
    <location>
        <begin position="353"/>
        <end position="375"/>
    </location>
</feature>
<evidence type="ECO:0000259" key="8">
    <source>
        <dbReference type="Pfam" id="PF24961"/>
    </source>
</evidence>
<accession>A0ABS9Z297</accession>
<evidence type="ECO:0000259" key="7">
    <source>
        <dbReference type="Pfam" id="PF01957"/>
    </source>
</evidence>
<dbReference type="InterPro" id="IPR056738">
    <property type="entry name" value="NfeD1b_N"/>
</dbReference>
<evidence type="ECO:0000256" key="5">
    <source>
        <dbReference type="SAM" id="Phobius"/>
    </source>
</evidence>
<feature type="signal peptide" evidence="6">
    <location>
        <begin position="1"/>
        <end position="19"/>
    </location>
</feature>
<feature type="domain" description="NfeD1b N-terminal" evidence="9">
    <location>
        <begin position="39"/>
        <end position="214"/>
    </location>
</feature>
<gene>
    <name evidence="10" type="ORF">K2U94_00220</name>
</gene>
<evidence type="ECO:0000259" key="9">
    <source>
        <dbReference type="Pfam" id="PF25145"/>
    </source>
</evidence>
<feature type="domain" description="NfeD-like C-terminal" evidence="7">
    <location>
        <begin position="389"/>
        <end position="440"/>
    </location>
</feature>
<dbReference type="SUPFAM" id="SSF141322">
    <property type="entry name" value="NfeD domain-like"/>
    <property type="match status" value="1"/>
</dbReference>
<feature type="transmembrane region" description="Helical" evidence="5">
    <location>
        <begin position="319"/>
        <end position="341"/>
    </location>
</feature>
<evidence type="ECO:0000313" key="11">
    <source>
        <dbReference type="Proteomes" id="UP001139104"/>
    </source>
</evidence>
<dbReference type="InterPro" id="IPR029045">
    <property type="entry name" value="ClpP/crotonase-like_dom_sf"/>
</dbReference>
<dbReference type="Gene3D" id="3.90.226.10">
    <property type="entry name" value="2-enoyl-CoA Hydratase, Chain A, domain 1"/>
    <property type="match status" value="1"/>
</dbReference>
<dbReference type="Pfam" id="PF01957">
    <property type="entry name" value="NfeD"/>
    <property type="match status" value="1"/>
</dbReference>
<dbReference type="PANTHER" id="PTHR33507:SF4">
    <property type="entry name" value="NODULATION COMPETITIVENESS PROTEIN NFED"/>
    <property type="match status" value="1"/>
</dbReference>
<evidence type="ECO:0000256" key="1">
    <source>
        <dbReference type="ARBA" id="ARBA00004141"/>
    </source>
</evidence>
<dbReference type="InterPro" id="IPR052165">
    <property type="entry name" value="Membrane_assoc_protease"/>
</dbReference>
<keyword evidence="11" id="KW-1185">Reference proteome</keyword>
<dbReference type="Pfam" id="PF25145">
    <property type="entry name" value="NfeD1b_N"/>
    <property type="match status" value="1"/>
</dbReference>
<dbReference type="Proteomes" id="UP001139104">
    <property type="component" value="Unassembled WGS sequence"/>
</dbReference>
<evidence type="ECO:0000256" key="4">
    <source>
        <dbReference type="ARBA" id="ARBA00023136"/>
    </source>
</evidence>
<dbReference type="Gene3D" id="2.40.50.140">
    <property type="entry name" value="Nucleic acid-binding proteins"/>
    <property type="match status" value="1"/>
</dbReference>
<dbReference type="EMBL" id="JAIVFP010000001">
    <property type="protein sequence ID" value="MCI4681211.1"/>
    <property type="molecule type" value="Genomic_DNA"/>
</dbReference>
<feature type="transmembrane region" description="Helical" evidence="5">
    <location>
        <begin position="255"/>
        <end position="273"/>
    </location>
</feature>
<name>A0ABS9Z297_9HYPH</name>